<name>A0A0C9YT44_9AGAM</name>
<accession>A0A0C9YT44</accession>
<gene>
    <name evidence="1" type="ORF">PISMIDRAFT_15273</name>
</gene>
<dbReference type="EMBL" id="KN833835">
    <property type="protein sequence ID" value="KIK17204.1"/>
    <property type="molecule type" value="Genomic_DNA"/>
</dbReference>
<dbReference type="AlphaFoldDB" id="A0A0C9YT44"/>
<reference evidence="1 2" key="1">
    <citation type="submission" date="2014-04" db="EMBL/GenBank/DDBJ databases">
        <authorList>
            <consortium name="DOE Joint Genome Institute"/>
            <person name="Kuo A."/>
            <person name="Kohler A."/>
            <person name="Costa M.D."/>
            <person name="Nagy L.G."/>
            <person name="Floudas D."/>
            <person name="Copeland A."/>
            <person name="Barry K.W."/>
            <person name="Cichocki N."/>
            <person name="Veneault-Fourrey C."/>
            <person name="LaButti K."/>
            <person name="Lindquist E.A."/>
            <person name="Lipzen A."/>
            <person name="Lundell T."/>
            <person name="Morin E."/>
            <person name="Murat C."/>
            <person name="Sun H."/>
            <person name="Tunlid A."/>
            <person name="Henrissat B."/>
            <person name="Grigoriev I.V."/>
            <person name="Hibbett D.S."/>
            <person name="Martin F."/>
            <person name="Nordberg H.P."/>
            <person name="Cantor M.N."/>
            <person name="Hua S.X."/>
        </authorList>
    </citation>
    <scope>NUCLEOTIDE SEQUENCE [LARGE SCALE GENOMIC DNA]</scope>
    <source>
        <strain evidence="1 2">441</strain>
    </source>
</reference>
<keyword evidence="2" id="KW-1185">Reference proteome</keyword>
<dbReference type="Proteomes" id="UP000054018">
    <property type="component" value="Unassembled WGS sequence"/>
</dbReference>
<evidence type="ECO:0000313" key="1">
    <source>
        <dbReference type="EMBL" id="KIK17204.1"/>
    </source>
</evidence>
<protein>
    <submittedName>
        <fullName evidence="1">Uncharacterized protein</fullName>
    </submittedName>
</protein>
<reference evidence="2" key="2">
    <citation type="submission" date="2015-01" db="EMBL/GenBank/DDBJ databases">
        <title>Evolutionary Origins and Diversification of the Mycorrhizal Mutualists.</title>
        <authorList>
            <consortium name="DOE Joint Genome Institute"/>
            <consortium name="Mycorrhizal Genomics Consortium"/>
            <person name="Kohler A."/>
            <person name="Kuo A."/>
            <person name="Nagy L.G."/>
            <person name="Floudas D."/>
            <person name="Copeland A."/>
            <person name="Barry K.W."/>
            <person name="Cichocki N."/>
            <person name="Veneault-Fourrey C."/>
            <person name="LaButti K."/>
            <person name="Lindquist E.A."/>
            <person name="Lipzen A."/>
            <person name="Lundell T."/>
            <person name="Morin E."/>
            <person name="Murat C."/>
            <person name="Riley R."/>
            <person name="Ohm R."/>
            <person name="Sun H."/>
            <person name="Tunlid A."/>
            <person name="Henrissat B."/>
            <person name="Grigoriev I.V."/>
            <person name="Hibbett D.S."/>
            <person name="Martin F."/>
        </authorList>
    </citation>
    <scope>NUCLEOTIDE SEQUENCE [LARGE SCALE GENOMIC DNA]</scope>
    <source>
        <strain evidence="2">441</strain>
    </source>
</reference>
<proteinExistence type="predicted"/>
<evidence type="ECO:0000313" key="2">
    <source>
        <dbReference type="Proteomes" id="UP000054018"/>
    </source>
</evidence>
<organism evidence="1 2">
    <name type="scientific">Pisolithus microcarpus 441</name>
    <dbReference type="NCBI Taxonomy" id="765257"/>
    <lineage>
        <taxon>Eukaryota</taxon>
        <taxon>Fungi</taxon>
        <taxon>Dikarya</taxon>
        <taxon>Basidiomycota</taxon>
        <taxon>Agaricomycotina</taxon>
        <taxon>Agaricomycetes</taxon>
        <taxon>Agaricomycetidae</taxon>
        <taxon>Boletales</taxon>
        <taxon>Sclerodermatineae</taxon>
        <taxon>Pisolithaceae</taxon>
        <taxon>Pisolithus</taxon>
    </lineage>
</organism>
<sequence length="118" mass="13331">MSVVNSMISEETQKHACGPLAAITAQLEHAGAMKDMLTNFKMMLKAFASSGITTNTDIYKDAMAKLNGHMHNVLMDDFMELSKHFTTPENRQDMIIFTGIEDVSYHKCWLELCLKEIK</sequence>
<dbReference type="HOGENOM" id="CLU_2074085_0_0_1"/>